<evidence type="ECO:0000256" key="1">
    <source>
        <dbReference type="ARBA" id="ARBA00004651"/>
    </source>
</evidence>
<feature type="transmembrane region" description="Helical" evidence="2">
    <location>
        <begin position="50"/>
        <end position="67"/>
    </location>
</feature>
<dbReference type="AlphaFoldDB" id="A0AB39BQ53"/>
<feature type="domain" description="RCK N-terminal" evidence="3">
    <location>
        <begin position="115"/>
        <end position="240"/>
    </location>
</feature>
<evidence type="ECO:0000259" key="3">
    <source>
        <dbReference type="PROSITE" id="PS51201"/>
    </source>
</evidence>
<proteinExistence type="predicted"/>
<dbReference type="Pfam" id="PF07885">
    <property type="entry name" value="Ion_trans_2"/>
    <property type="match status" value="1"/>
</dbReference>
<protein>
    <submittedName>
        <fullName evidence="4">TrkA family potassium uptake protein</fullName>
    </submittedName>
</protein>
<feature type="transmembrane region" description="Helical" evidence="2">
    <location>
        <begin position="74"/>
        <end position="96"/>
    </location>
</feature>
<organism evidence="4">
    <name type="scientific">Alkalihalophilus sp. As8PL</name>
    <dbReference type="NCBI Taxonomy" id="3237103"/>
    <lineage>
        <taxon>Bacteria</taxon>
        <taxon>Bacillati</taxon>
        <taxon>Bacillota</taxon>
        <taxon>Bacilli</taxon>
        <taxon>Bacillales</taxon>
        <taxon>Bacillaceae</taxon>
        <taxon>Alkalihalophilus</taxon>
    </lineage>
</organism>
<keyword evidence="2" id="KW-0812">Transmembrane</keyword>
<dbReference type="InterPro" id="IPR036291">
    <property type="entry name" value="NAD(P)-bd_dom_sf"/>
</dbReference>
<keyword evidence="2" id="KW-0472">Membrane</keyword>
<dbReference type="Pfam" id="PF02254">
    <property type="entry name" value="TrkA_N"/>
    <property type="match status" value="1"/>
</dbReference>
<evidence type="ECO:0000256" key="2">
    <source>
        <dbReference type="SAM" id="Phobius"/>
    </source>
</evidence>
<dbReference type="InterPro" id="IPR003148">
    <property type="entry name" value="RCK_N"/>
</dbReference>
<dbReference type="PANTHER" id="PTHR43833">
    <property type="entry name" value="POTASSIUM CHANNEL PROTEIN 2-RELATED-RELATED"/>
    <property type="match status" value="1"/>
</dbReference>
<dbReference type="InterPro" id="IPR050721">
    <property type="entry name" value="Trk_Ktr_HKT_K-transport"/>
</dbReference>
<dbReference type="InterPro" id="IPR013099">
    <property type="entry name" value="K_chnl_dom"/>
</dbReference>
<feature type="transmembrane region" description="Helical" evidence="2">
    <location>
        <begin position="16"/>
        <end position="38"/>
    </location>
</feature>
<dbReference type="GO" id="GO:0005886">
    <property type="term" value="C:plasma membrane"/>
    <property type="evidence" value="ECO:0007669"/>
    <property type="project" value="UniProtKB-SubCell"/>
</dbReference>
<sequence length="339" mass="37483">MLEFVVLRALVGRIPLVARLVFIVFLLATTIGLIIHLIEPTVFPTWFDAMWWALVTVSTVGYGDFVPMTTIGRILGILLIFSGVGFMTLFVTSLAAKTISNVNAFREGALTYMGEGHVIMIGWNERSRHAIENLQKVKPKASVVLIDETLKEIPQGFKHIHFVRGNSSEDATLKQANVGLASSVLITAQNQGSEISSDAQSILSTLAVKSQHPEVYTIVEILTTEQIGNAKRAGADEIIESTTLTGSVLINSLLYHHMSDVLDDLLTFDEKNQLTFQALTKDQIGLPFVRLLQGLYESGQLLIGVKRNEDVLLHPPQDMQMLENDLLIVINRLHVNTIK</sequence>
<dbReference type="EMBL" id="CP162551">
    <property type="protein sequence ID" value="XDI35927.1"/>
    <property type="molecule type" value="Genomic_DNA"/>
</dbReference>
<evidence type="ECO:0000313" key="4">
    <source>
        <dbReference type="EMBL" id="XDI35927.1"/>
    </source>
</evidence>
<dbReference type="PANTHER" id="PTHR43833:SF9">
    <property type="entry name" value="POTASSIUM CHANNEL PROTEIN YUGO-RELATED"/>
    <property type="match status" value="1"/>
</dbReference>
<dbReference type="SUPFAM" id="SSF81324">
    <property type="entry name" value="Voltage-gated potassium channels"/>
    <property type="match status" value="1"/>
</dbReference>
<gene>
    <name evidence="4" type="ORF">AB3N04_14615</name>
</gene>
<name>A0AB39BQ53_9BACI</name>
<dbReference type="GO" id="GO:0006813">
    <property type="term" value="P:potassium ion transport"/>
    <property type="evidence" value="ECO:0007669"/>
    <property type="project" value="InterPro"/>
</dbReference>
<dbReference type="Gene3D" id="3.40.50.720">
    <property type="entry name" value="NAD(P)-binding Rossmann-like Domain"/>
    <property type="match status" value="1"/>
</dbReference>
<accession>A0AB39BQ53</accession>
<keyword evidence="2" id="KW-1133">Transmembrane helix</keyword>
<reference evidence="4" key="1">
    <citation type="submission" date="2024-07" db="EMBL/GenBank/DDBJ databases">
        <title>Identification and characteristics of an arsenic-resistant bacterial isolate, which belongs to a novel species.</title>
        <authorList>
            <person name="Juszczyk A."/>
            <person name="Kowalczyk A."/>
            <person name="Was K."/>
            <person name="Kosowicz W."/>
            <person name="Budzyn A."/>
            <person name="Latowski D."/>
        </authorList>
    </citation>
    <scope>NUCLEOTIDE SEQUENCE</scope>
    <source>
        <strain evidence="4">As8PL</strain>
    </source>
</reference>
<comment type="subcellular location">
    <subcellularLocation>
        <location evidence="1">Cell membrane</location>
        <topology evidence="1">Multi-pass membrane protein</topology>
    </subcellularLocation>
</comment>
<dbReference type="PROSITE" id="PS51201">
    <property type="entry name" value="RCK_N"/>
    <property type="match status" value="1"/>
</dbReference>
<dbReference type="Gene3D" id="1.10.287.70">
    <property type="match status" value="1"/>
</dbReference>
<dbReference type="RefSeq" id="WP_368503440.1">
    <property type="nucleotide sequence ID" value="NZ_CP162551.1"/>
</dbReference>
<dbReference type="SUPFAM" id="SSF51735">
    <property type="entry name" value="NAD(P)-binding Rossmann-fold domains"/>
    <property type="match status" value="1"/>
</dbReference>